<dbReference type="Proteomes" id="UP000600449">
    <property type="component" value="Unassembled WGS sequence"/>
</dbReference>
<keyword evidence="3" id="KW-1185">Reference proteome</keyword>
<feature type="domain" description="BioF2-like acetyltransferase" evidence="1">
    <location>
        <begin position="176"/>
        <end position="314"/>
    </location>
</feature>
<organism evidence="2 3">
    <name type="scientific">Salinarimonas ramus</name>
    <dbReference type="NCBI Taxonomy" id="690164"/>
    <lineage>
        <taxon>Bacteria</taxon>
        <taxon>Pseudomonadati</taxon>
        <taxon>Pseudomonadota</taxon>
        <taxon>Alphaproteobacteria</taxon>
        <taxon>Hyphomicrobiales</taxon>
        <taxon>Salinarimonadaceae</taxon>
        <taxon>Salinarimonas</taxon>
    </lineage>
</organism>
<protein>
    <recommendedName>
        <fullName evidence="1">BioF2-like acetyltransferase domain-containing protein</fullName>
    </recommendedName>
</protein>
<reference evidence="2 3" key="1">
    <citation type="journal article" date="2014" name="Int. J. Syst. Evol. Microbiol.">
        <title>Complete genome sequence of Corynebacterium casei LMG S-19264T (=DSM 44701T), isolated from a smear-ripened cheese.</title>
        <authorList>
            <consortium name="US DOE Joint Genome Institute (JGI-PGF)"/>
            <person name="Walter F."/>
            <person name="Albersmeier A."/>
            <person name="Kalinowski J."/>
            <person name="Ruckert C."/>
        </authorList>
    </citation>
    <scope>NUCLEOTIDE SEQUENCE [LARGE SCALE GENOMIC DNA]</scope>
    <source>
        <strain evidence="2 3">CGMCC 1.9161</strain>
    </source>
</reference>
<evidence type="ECO:0000313" key="2">
    <source>
        <dbReference type="EMBL" id="GGK37551.1"/>
    </source>
</evidence>
<dbReference type="InterPro" id="IPR016181">
    <property type="entry name" value="Acyl_CoA_acyltransferase"/>
</dbReference>
<name>A0A917QAY9_9HYPH</name>
<evidence type="ECO:0000259" key="1">
    <source>
        <dbReference type="Pfam" id="PF13480"/>
    </source>
</evidence>
<gene>
    <name evidence="2" type="ORF">GCM10011322_25730</name>
</gene>
<dbReference type="RefSeq" id="WP_188913582.1">
    <property type="nucleotide sequence ID" value="NZ_BMMF01000007.1"/>
</dbReference>
<dbReference type="InterPro" id="IPR038740">
    <property type="entry name" value="BioF2-like_GNAT_dom"/>
</dbReference>
<dbReference type="SUPFAM" id="SSF55729">
    <property type="entry name" value="Acyl-CoA N-acyltransferases (Nat)"/>
    <property type="match status" value="1"/>
</dbReference>
<accession>A0A917QAY9</accession>
<comment type="caution">
    <text evidence="2">The sequence shown here is derived from an EMBL/GenBank/DDBJ whole genome shotgun (WGS) entry which is preliminary data.</text>
</comment>
<dbReference type="EMBL" id="BMMF01000007">
    <property type="protein sequence ID" value="GGK37551.1"/>
    <property type="molecule type" value="Genomic_DNA"/>
</dbReference>
<proteinExistence type="predicted"/>
<evidence type="ECO:0000313" key="3">
    <source>
        <dbReference type="Proteomes" id="UP000600449"/>
    </source>
</evidence>
<dbReference type="Pfam" id="PF13480">
    <property type="entry name" value="Acetyltransf_6"/>
    <property type="match status" value="1"/>
</dbReference>
<sequence>MTALTIDILDRDELEADRDGWDALAAGARAANPFFARPLVDAHLAHRFVAPRPRFACVREGERLVAMLPVTSRAGRLGWCDAPGAMGSPFTTLSTPLVARDAPEGWADALALAIRRACRGGAFLFPMFPIASPIGIALSEAFMRTGAEIAALAPFARPALSARTHYDAYAAEALGRSRRKGLARLQRRLAERGAHAHVVASSGTSLVEAVDAFLALEQKGWKGRMGTALAAHPVTRSFARDLFLRARGPVTARADLLMLDGAPIAASLSLISAGTAFLMKTAYDETHRVLGPGVLLEDAIVRALHAERFCERLDSATLPGSVLETLYPDRIAIADLAVNLRPGDPLFPARVATERWQRGARARVKRPLREPA</sequence>
<dbReference type="AlphaFoldDB" id="A0A917QAY9"/>